<evidence type="ECO:0000313" key="1">
    <source>
        <dbReference type="EMBL" id="RKO68986.1"/>
    </source>
</evidence>
<dbReference type="RefSeq" id="WP_121126848.1">
    <property type="nucleotide sequence ID" value="NZ_RBWS01000024.1"/>
</dbReference>
<gene>
    <name evidence="1" type="ORF">D7322_24665</name>
</gene>
<protein>
    <submittedName>
        <fullName evidence="1">Uncharacterized protein</fullName>
    </submittedName>
</protein>
<organism evidence="1 2">
    <name type="scientific">Sphingobacterium puteale</name>
    <dbReference type="NCBI Taxonomy" id="2420510"/>
    <lineage>
        <taxon>Bacteria</taxon>
        <taxon>Pseudomonadati</taxon>
        <taxon>Bacteroidota</taxon>
        <taxon>Sphingobacteriia</taxon>
        <taxon>Sphingobacteriales</taxon>
        <taxon>Sphingobacteriaceae</taxon>
        <taxon>Sphingobacterium</taxon>
    </lineage>
</organism>
<accession>A0A420VRK3</accession>
<dbReference type="OrthoDB" id="708432at2"/>
<dbReference type="EMBL" id="RBWS01000024">
    <property type="protein sequence ID" value="RKO68986.1"/>
    <property type="molecule type" value="Genomic_DNA"/>
</dbReference>
<name>A0A420VRK3_9SPHI</name>
<reference evidence="1 2" key="1">
    <citation type="submission" date="2018-10" db="EMBL/GenBank/DDBJ databases">
        <title>Sphingobacterium sp. M05W1-28.</title>
        <authorList>
            <person name="Cai H."/>
        </authorList>
    </citation>
    <scope>NUCLEOTIDE SEQUENCE [LARGE SCALE GENOMIC DNA]</scope>
    <source>
        <strain evidence="1 2">M05W1-28</strain>
    </source>
</reference>
<keyword evidence="2" id="KW-1185">Reference proteome</keyword>
<comment type="caution">
    <text evidence="1">The sequence shown here is derived from an EMBL/GenBank/DDBJ whole genome shotgun (WGS) entry which is preliminary data.</text>
</comment>
<dbReference type="Proteomes" id="UP000282423">
    <property type="component" value="Unassembled WGS sequence"/>
</dbReference>
<dbReference type="AlphaFoldDB" id="A0A420VRK3"/>
<sequence length="79" mass="9300">MRSNYAHLILPDLAIYETHRSGYIPVKNVQDFWRRYPLSTVQDYIIALQPDTVDKEKMKVNSQLSEFSVQFIRTLIAIL</sequence>
<evidence type="ECO:0000313" key="2">
    <source>
        <dbReference type="Proteomes" id="UP000282423"/>
    </source>
</evidence>
<proteinExistence type="predicted"/>